<dbReference type="CDD" id="cd04301">
    <property type="entry name" value="NAT_SF"/>
    <property type="match status" value="1"/>
</dbReference>
<dbReference type="AlphaFoldDB" id="A0A1L9TTH4"/>
<organism evidence="3 4">
    <name type="scientific">Aspergillus sydowii CBS 593.65</name>
    <dbReference type="NCBI Taxonomy" id="1036612"/>
    <lineage>
        <taxon>Eukaryota</taxon>
        <taxon>Fungi</taxon>
        <taxon>Dikarya</taxon>
        <taxon>Ascomycota</taxon>
        <taxon>Pezizomycotina</taxon>
        <taxon>Eurotiomycetes</taxon>
        <taxon>Eurotiomycetidae</taxon>
        <taxon>Eurotiales</taxon>
        <taxon>Aspergillaceae</taxon>
        <taxon>Aspergillus</taxon>
        <taxon>Aspergillus subgen. Nidulantes</taxon>
    </lineage>
</organism>
<dbReference type="PROSITE" id="PS51186">
    <property type="entry name" value="GNAT"/>
    <property type="match status" value="1"/>
</dbReference>
<dbReference type="Proteomes" id="UP000184356">
    <property type="component" value="Unassembled WGS sequence"/>
</dbReference>
<feature type="compositionally biased region" description="Pro residues" evidence="1">
    <location>
        <begin position="26"/>
        <end position="35"/>
    </location>
</feature>
<gene>
    <name evidence="3" type="ORF">ASPSYDRAFT_661600</name>
</gene>
<dbReference type="UniPathway" id="UPA00113">
    <property type="reaction ID" value="UER00529"/>
</dbReference>
<feature type="domain" description="N-acetyltransferase" evidence="2">
    <location>
        <begin position="102"/>
        <end position="272"/>
    </location>
</feature>
<name>A0A1L9TTH4_9EURO</name>
<dbReference type="RefSeq" id="XP_040706530.1">
    <property type="nucleotide sequence ID" value="XM_040850350.1"/>
</dbReference>
<accession>A0A1L9TTH4</accession>
<dbReference type="OrthoDB" id="329272at2759"/>
<evidence type="ECO:0000259" key="2">
    <source>
        <dbReference type="PROSITE" id="PS51186"/>
    </source>
</evidence>
<dbReference type="InterPro" id="IPR016181">
    <property type="entry name" value="Acyl_CoA_acyltransferase"/>
</dbReference>
<evidence type="ECO:0000313" key="3">
    <source>
        <dbReference type="EMBL" id="OJJ62724.1"/>
    </source>
</evidence>
<proteinExistence type="predicted"/>
<feature type="region of interest" description="Disordered" evidence="1">
    <location>
        <begin position="77"/>
        <end position="106"/>
    </location>
</feature>
<evidence type="ECO:0000256" key="1">
    <source>
        <dbReference type="SAM" id="MobiDB-lite"/>
    </source>
</evidence>
<dbReference type="InterPro" id="IPR000182">
    <property type="entry name" value="GNAT_dom"/>
</dbReference>
<dbReference type="GO" id="GO:0016747">
    <property type="term" value="F:acyltransferase activity, transferring groups other than amino-acyl groups"/>
    <property type="evidence" value="ECO:0007669"/>
    <property type="project" value="InterPro"/>
</dbReference>
<dbReference type="GeneID" id="63766423"/>
<dbReference type="Pfam" id="PF13508">
    <property type="entry name" value="Acetyltransf_7"/>
    <property type="match status" value="1"/>
</dbReference>
<dbReference type="SUPFAM" id="SSF55729">
    <property type="entry name" value="Acyl-CoA N-acyltransferases (Nat)"/>
    <property type="match status" value="1"/>
</dbReference>
<dbReference type="Gene3D" id="3.40.630.30">
    <property type="match status" value="1"/>
</dbReference>
<feature type="compositionally biased region" description="Gly residues" evidence="1">
    <location>
        <begin position="90"/>
        <end position="100"/>
    </location>
</feature>
<sequence length="275" mass="29457">MPPPDKYTTTILPPPGSQQPLTLPTPESPSPPTNPPFFNDALSVRLEVFVDEQNCPAEFEIDDDDARSWQWVLYHTKSEPEPDSESESGSGSGPGPGSGPGKNAVPVGVVRLVPPPHASHEGFVAAFAPAPVDTDTGTEPPAAAAAAAAAPRAVTAAGYDLDHEPYIKFGRVAVLSSYRGNGLARQLMETAMGWAEKNAGVMTAAFEGVFHRERARLGLEPAQPPAWKGLTLVHAQVEVEGLYKRLGFVTDERLGRWVEEGIEHVGMWKRLHVSG</sequence>
<protein>
    <recommendedName>
        <fullName evidence="2">N-acetyltransferase domain-containing protein</fullName>
    </recommendedName>
</protein>
<dbReference type="EMBL" id="KV878583">
    <property type="protein sequence ID" value="OJJ62724.1"/>
    <property type="molecule type" value="Genomic_DNA"/>
</dbReference>
<reference evidence="4" key="1">
    <citation type="journal article" date="2017" name="Genome Biol.">
        <title>Comparative genomics reveals high biological diversity and specific adaptations in the industrially and medically important fungal genus Aspergillus.</title>
        <authorList>
            <person name="de Vries R.P."/>
            <person name="Riley R."/>
            <person name="Wiebenga A."/>
            <person name="Aguilar-Osorio G."/>
            <person name="Amillis S."/>
            <person name="Uchima C.A."/>
            <person name="Anderluh G."/>
            <person name="Asadollahi M."/>
            <person name="Askin M."/>
            <person name="Barry K."/>
            <person name="Battaglia E."/>
            <person name="Bayram O."/>
            <person name="Benocci T."/>
            <person name="Braus-Stromeyer S.A."/>
            <person name="Caldana C."/>
            <person name="Canovas D."/>
            <person name="Cerqueira G.C."/>
            <person name="Chen F."/>
            <person name="Chen W."/>
            <person name="Choi C."/>
            <person name="Clum A."/>
            <person name="Dos Santos R.A."/>
            <person name="Damasio A.R."/>
            <person name="Diallinas G."/>
            <person name="Emri T."/>
            <person name="Fekete E."/>
            <person name="Flipphi M."/>
            <person name="Freyberg S."/>
            <person name="Gallo A."/>
            <person name="Gournas C."/>
            <person name="Habgood R."/>
            <person name="Hainaut M."/>
            <person name="Harispe M.L."/>
            <person name="Henrissat B."/>
            <person name="Hilden K.S."/>
            <person name="Hope R."/>
            <person name="Hossain A."/>
            <person name="Karabika E."/>
            <person name="Karaffa L."/>
            <person name="Karanyi Z."/>
            <person name="Krasevec N."/>
            <person name="Kuo A."/>
            <person name="Kusch H."/>
            <person name="LaButti K."/>
            <person name="Lagendijk E.L."/>
            <person name="Lapidus A."/>
            <person name="Levasseur A."/>
            <person name="Lindquist E."/>
            <person name="Lipzen A."/>
            <person name="Logrieco A.F."/>
            <person name="MacCabe A."/>
            <person name="Maekelae M.R."/>
            <person name="Malavazi I."/>
            <person name="Melin P."/>
            <person name="Meyer V."/>
            <person name="Mielnichuk N."/>
            <person name="Miskei M."/>
            <person name="Molnar A.P."/>
            <person name="Mule G."/>
            <person name="Ngan C.Y."/>
            <person name="Orejas M."/>
            <person name="Orosz E."/>
            <person name="Ouedraogo J.P."/>
            <person name="Overkamp K.M."/>
            <person name="Park H.-S."/>
            <person name="Perrone G."/>
            <person name="Piumi F."/>
            <person name="Punt P.J."/>
            <person name="Ram A.F."/>
            <person name="Ramon A."/>
            <person name="Rauscher S."/>
            <person name="Record E."/>
            <person name="Riano-Pachon D.M."/>
            <person name="Robert V."/>
            <person name="Roehrig J."/>
            <person name="Ruller R."/>
            <person name="Salamov A."/>
            <person name="Salih N.S."/>
            <person name="Samson R.A."/>
            <person name="Sandor E."/>
            <person name="Sanguinetti M."/>
            <person name="Schuetze T."/>
            <person name="Sepcic K."/>
            <person name="Shelest E."/>
            <person name="Sherlock G."/>
            <person name="Sophianopoulou V."/>
            <person name="Squina F.M."/>
            <person name="Sun H."/>
            <person name="Susca A."/>
            <person name="Todd R.B."/>
            <person name="Tsang A."/>
            <person name="Unkles S.E."/>
            <person name="van de Wiele N."/>
            <person name="van Rossen-Uffink D."/>
            <person name="Oliveira J.V."/>
            <person name="Vesth T.C."/>
            <person name="Visser J."/>
            <person name="Yu J.-H."/>
            <person name="Zhou M."/>
            <person name="Andersen M.R."/>
            <person name="Archer D.B."/>
            <person name="Baker S.E."/>
            <person name="Benoit I."/>
            <person name="Brakhage A.A."/>
            <person name="Braus G.H."/>
            <person name="Fischer R."/>
            <person name="Frisvad J.C."/>
            <person name="Goldman G.H."/>
            <person name="Houbraken J."/>
            <person name="Oakley B."/>
            <person name="Pocsi I."/>
            <person name="Scazzocchio C."/>
            <person name="Seiboth B."/>
            <person name="vanKuyk P.A."/>
            <person name="Wortman J."/>
            <person name="Dyer P.S."/>
            <person name="Grigoriev I.V."/>
        </authorList>
    </citation>
    <scope>NUCLEOTIDE SEQUENCE [LARGE SCALE GENOMIC DNA]</scope>
    <source>
        <strain evidence="4">CBS 593.65</strain>
    </source>
</reference>
<feature type="region of interest" description="Disordered" evidence="1">
    <location>
        <begin position="1"/>
        <end position="39"/>
    </location>
</feature>
<dbReference type="GO" id="GO:0006048">
    <property type="term" value="P:UDP-N-acetylglucosamine biosynthetic process"/>
    <property type="evidence" value="ECO:0007669"/>
    <property type="project" value="UniProtKB-UniPathway"/>
</dbReference>
<keyword evidence="4" id="KW-1185">Reference proteome</keyword>
<dbReference type="VEuPathDB" id="FungiDB:ASPSYDRAFT_661600"/>
<evidence type="ECO:0000313" key="4">
    <source>
        <dbReference type="Proteomes" id="UP000184356"/>
    </source>
</evidence>
<dbReference type="STRING" id="1036612.A0A1L9TTH4"/>